<organism evidence="1 2">
    <name type="scientific">Prorocentrum cordatum</name>
    <dbReference type="NCBI Taxonomy" id="2364126"/>
    <lineage>
        <taxon>Eukaryota</taxon>
        <taxon>Sar</taxon>
        <taxon>Alveolata</taxon>
        <taxon>Dinophyceae</taxon>
        <taxon>Prorocentrales</taxon>
        <taxon>Prorocentraceae</taxon>
        <taxon>Prorocentrum</taxon>
    </lineage>
</organism>
<feature type="non-terminal residue" evidence="1">
    <location>
        <position position="218"/>
    </location>
</feature>
<comment type="caution">
    <text evidence="1">The sequence shown here is derived from an EMBL/GenBank/DDBJ whole genome shotgun (WGS) entry which is preliminary data.</text>
</comment>
<dbReference type="Proteomes" id="UP001189429">
    <property type="component" value="Unassembled WGS sequence"/>
</dbReference>
<keyword evidence="2" id="KW-1185">Reference proteome</keyword>
<evidence type="ECO:0000313" key="1">
    <source>
        <dbReference type="EMBL" id="CAK0795094.1"/>
    </source>
</evidence>
<protein>
    <recommendedName>
        <fullName evidence="3">Peptidase A2 domain-containing protein</fullName>
    </recommendedName>
</protein>
<reference evidence="1" key="1">
    <citation type="submission" date="2023-10" db="EMBL/GenBank/DDBJ databases">
        <authorList>
            <person name="Chen Y."/>
            <person name="Shah S."/>
            <person name="Dougan E. K."/>
            <person name="Thang M."/>
            <person name="Chan C."/>
        </authorList>
    </citation>
    <scope>NUCLEOTIDE SEQUENCE [LARGE SCALE GENOMIC DNA]</scope>
</reference>
<evidence type="ECO:0008006" key="3">
    <source>
        <dbReference type="Google" id="ProtNLM"/>
    </source>
</evidence>
<evidence type="ECO:0000313" key="2">
    <source>
        <dbReference type="Proteomes" id="UP001189429"/>
    </source>
</evidence>
<feature type="non-terminal residue" evidence="1">
    <location>
        <position position="1"/>
    </location>
</feature>
<sequence>VMIPESRMIPHHWPTKPRVTDTMASLNFHMVRGRPVHGMLVDTGAAKAIMGTDTMKEYITDILSKYGKVIEVKPSDSRFTGIGGRQEKSKGLAETPLGIPIPGVAEVTIDLDLLGDLGSKCPGDFKQASWSDQKKLRKTVVQYFNEVMRTSTNSHHKKRKGSVGMDAGSLTLAVRTSGIEGESGPENSSDIDEEITTTGLHNINIARQLAPVPVHEPP</sequence>
<proteinExistence type="predicted"/>
<name>A0ABN9PPR2_9DINO</name>
<dbReference type="EMBL" id="CAUYUJ010001260">
    <property type="protein sequence ID" value="CAK0795094.1"/>
    <property type="molecule type" value="Genomic_DNA"/>
</dbReference>
<gene>
    <name evidence="1" type="ORF">PCOR1329_LOCUS4864</name>
</gene>
<accession>A0ABN9PPR2</accession>